<comment type="caution">
    <text evidence="1">The sequence shown here is derived from an EMBL/GenBank/DDBJ whole genome shotgun (WGS) entry which is preliminary data.</text>
</comment>
<dbReference type="EMBL" id="JAKROA010000021">
    <property type="protein sequence ID" value="KAL5103111.1"/>
    <property type="molecule type" value="Genomic_DNA"/>
</dbReference>
<name>A0ABR4Q0E1_9CEST</name>
<organism evidence="1 2">
    <name type="scientific">Taenia crassiceps</name>
    <dbReference type="NCBI Taxonomy" id="6207"/>
    <lineage>
        <taxon>Eukaryota</taxon>
        <taxon>Metazoa</taxon>
        <taxon>Spiralia</taxon>
        <taxon>Lophotrochozoa</taxon>
        <taxon>Platyhelminthes</taxon>
        <taxon>Cestoda</taxon>
        <taxon>Eucestoda</taxon>
        <taxon>Cyclophyllidea</taxon>
        <taxon>Taeniidae</taxon>
        <taxon>Taenia</taxon>
    </lineage>
</organism>
<reference evidence="1 2" key="1">
    <citation type="journal article" date="2022" name="Front. Cell. Infect. Microbiol.">
        <title>The Genomes of Two Strains of Taenia crassiceps the Animal Model for the Study of Human Cysticercosis.</title>
        <authorList>
            <person name="Bobes R.J."/>
            <person name="Estrada K."/>
            <person name="Rios-Valencia D.G."/>
            <person name="Calderon-Gallegos A."/>
            <person name="de la Torre P."/>
            <person name="Carrero J.C."/>
            <person name="Sanchez-Flores A."/>
            <person name="Laclette J.P."/>
        </authorList>
    </citation>
    <scope>NUCLEOTIDE SEQUENCE [LARGE SCALE GENOMIC DNA]</scope>
    <source>
        <strain evidence="1">WFUcys</strain>
    </source>
</reference>
<accession>A0ABR4Q0E1</accession>
<evidence type="ECO:0000313" key="1">
    <source>
        <dbReference type="EMBL" id="KAL5103111.1"/>
    </source>
</evidence>
<dbReference type="Proteomes" id="UP001651158">
    <property type="component" value="Unassembled WGS sequence"/>
</dbReference>
<protein>
    <submittedName>
        <fullName evidence="1">Uncharacterized protein</fullName>
    </submittedName>
</protein>
<proteinExistence type="predicted"/>
<sequence length="92" mass="10171">MDGDNERHLAGADKACCAVVLIYGSLPDVSDTTIYISCQPIDESKSRELGKIHFLPVLFTKTKSLGTSQQLRSIILINRTTKLLCLPLPFHL</sequence>
<keyword evidence="2" id="KW-1185">Reference proteome</keyword>
<evidence type="ECO:0000313" key="2">
    <source>
        <dbReference type="Proteomes" id="UP001651158"/>
    </source>
</evidence>
<gene>
    <name evidence="1" type="ORF">TcWFU_009260</name>
</gene>